<evidence type="ECO:0000313" key="3">
    <source>
        <dbReference type="Proteomes" id="UP001651690"/>
    </source>
</evidence>
<reference evidence="2 3" key="1">
    <citation type="submission" date="2022-06" db="EMBL/GenBank/DDBJ databases">
        <title>Mycolicibacterium sp. CAU 1645 isolated from seawater.</title>
        <authorList>
            <person name="Kim W."/>
        </authorList>
    </citation>
    <scope>NUCLEOTIDE SEQUENCE [LARGE SCALE GENOMIC DNA]</scope>
    <source>
        <strain evidence="2 3">CAU 1645</strain>
    </source>
</reference>
<dbReference type="PANTHER" id="PTHR43459:SF1">
    <property type="entry name" value="EG:BACN32G11.4 PROTEIN"/>
    <property type="match status" value="1"/>
</dbReference>
<keyword evidence="3" id="KW-1185">Reference proteome</keyword>
<dbReference type="Proteomes" id="UP001651690">
    <property type="component" value="Unassembled WGS sequence"/>
</dbReference>
<keyword evidence="1" id="KW-0472">Membrane</keyword>
<evidence type="ECO:0000256" key="1">
    <source>
        <dbReference type="SAM" id="Phobius"/>
    </source>
</evidence>
<protein>
    <submittedName>
        <fullName evidence="2">Crotonase/enoyl-CoA hydratase family protein</fullName>
    </submittedName>
</protein>
<dbReference type="CDD" id="cd06558">
    <property type="entry name" value="crotonase-like"/>
    <property type="match status" value="1"/>
</dbReference>
<dbReference type="NCBIfam" id="NF004858">
    <property type="entry name" value="PRK06213.1"/>
    <property type="match status" value="1"/>
</dbReference>
<keyword evidence="1" id="KW-0812">Transmembrane</keyword>
<gene>
    <name evidence="2" type="ORF">NM203_24025</name>
</gene>
<dbReference type="PANTHER" id="PTHR43459">
    <property type="entry name" value="ENOYL-COA HYDRATASE"/>
    <property type="match status" value="1"/>
</dbReference>
<organism evidence="2 3">
    <name type="scientific">Mycolicibacterium arenosum</name>
    <dbReference type="NCBI Taxonomy" id="2952157"/>
    <lineage>
        <taxon>Bacteria</taxon>
        <taxon>Bacillati</taxon>
        <taxon>Actinomycetota</taxon>
        <taxon>Actinomycetes</taxon>
        <taxon>Mycobacteriales</taxon>
        <taxon>Mycobacteriaceae</taxon>
        <taxon>Mycolicibacterium</taxon>
    </lineage>
</organism>
<keyword evidence="1" id="KW-1133">Transmembrane helix</keyword>
<dbReference type="InterPro" id="IPR001753">
    <property type="entry name" value="Enoyl-CoA_hydra/iso"/>
</dbReference>
<comment type="caution">
    <text evidence="2">The sequence shown here is derived from an EMBL/GenBank/DDBJ whole genome shotgun (WGS) entry which is preliminary data.</text>
</comment>
<dbReference type="Pfam" id="PF00378">
    <property type="entry name" value="ECH_1"/>
    <property type="match status" value="1"/>
</dbReference>
<feature type="transmembrane region" description="Helical" evidence="1">
    <location>
        <begin position="94"/>
        <end position="115"/>
    </location>
</feature>
<dbReference type="RefSeq" id="WP_255063062.1">
    <property type="nucleotide sequence ID" value="NZ_JANDBD010000011.1"/>
</dbReference>
<dbReference type="InterPro" id="IPR029045">
    <property type="entry name" value="ClpP/crotonase-like_dom_sf"/>
</dbReference>
<name>A0ABT1MBU5_9MYCO</name>
<accession>A0ABT1MBU5</accession>
<dbReference type="Gene3D" id="3.90.226.10">
    <property type="entry name" value="2-enoyl-CoA Hydratase, Chain A, domain 1"/>
    <property type="match status" value="1"/>
</dbReference>
<dbReference type="EMBL" id="JANDBD010000011">
    <property type="protein sequence ID" value="MCP9275262.1"/>
    <property type="molecule type" value="Genomic_DNA"/>
</dbReference>
<sequence length="237" mass="24684">MSVTYTLDESVATIALDDGKVNVLSPAMQTSINEALDRAEKSAETGEVKAIVLAGNQKVLSAGFDLGVFNSGDAEAALGMLSGGFELSIRLLSFPVPVIIAATGPAIAMGSFLLLSGDHRVGSPRTRCQANEVAIGMVLPISAIEIMRLRLTRAAFQRGISLAATFAGDAAVAGGWLDELVDEPEQVLPRAQQVAAEAAATLHVKAHRASKLKARRDGIAAIQAGIDGLRDEFFSGT</sequence>
<evidence type="ECO:0000313" key="2">
    <source>
        <dbReference type="EMBL" id="MCP9275262.1"/>
    </source>
</evidence>
<proteinExistence type="predicted"/>
<dbReference type="SUPFAM" id="SSF52096">
    <property type="entry name" value="ClpP/crotonase"/>
    <property type="match status" value="1"/>
</dbReference>